<dbReference type="PANTHER" id="PTHR23416:SF23">
    <property type="entry name" value="ACETYLTRANSFERASE C18B11.09C-RELATED"/>
    <property type="match status" value="1"/>
</dbReference>
<gene>
    <name evidence="4" type="ORF">LX12_003938</name>
</gene>
<dbReference type="SUPFAM" id="SSF51161">
    <property type="entry name" value="Trimeric LpxA-like enzymes"/>
    <property type="match status" value="1"/>
</dbReference>
<proteinExistence type="inferred from homology"/>
<accession>A0ABT1H7Z8</accession>
<feature type="region of interest" description="Disordered" evidence="3">
    <location>
        <begin position="1"/>
        <end position="22"/>
    </location>
</feature>
<name>A0ABT1H7Z8_9NOCA</name>
<dbReference type="EMBL" id="JAMTCG010000007">
    <property type="protein sequence ID" value="MCP2162730.1"/>
    <property type="molecule type" value="Genomic_DNA"/>
</dbReference>
<comment type="similarity">
    <text evidence="1">Belongs to the transferase hexapeptide repeat family.</text>
</comment>
<evidence type="ECO:0000313" key="5">
    <source>
        <dbReference type="Proteomes" id="UP001205740"/>
    </source>
</evidence>
<evidence type="ECO:0000256" key="1">
    <source>
        <dbReference type="ARBA" id="ARBA00007274"/>
    </source>
</evidence>
<evidence type="ECO:0000256" key="3">
    <source>
        <dbReference type="SAM" id="MobiDB-lite"/>
    </source>
</evidence>
<dbReference type="CDD" id="cd04647">
    <property type="entry name" value="LbH_MAT_like"/>
    <property type="match status" value="1"/>
</dbReference>
<reference evidence="4 5" key="1">
    <citation type="submission" date="2022-06" db="EMBL/GenBank/DDBJ databases">
        <title>Genomic Encyclopedia of Archaeal and Bacterial Type Strains, Phase II (KMG-II): from individual species to whole genera.</title>
        <authorList>
            <person name="Goeker M."/>
        </authorList>
    </citation>
    <scope>NUCLEOTIDE SEQUENCE [LARGE SCALE GENOMIC DNA]</scope>
    <source>
        <strain evidence="4 5">DSM 45037</strain>
    </source>
</reference>
<dbReference type="Gene3D" id="2.160.10.10">
    <property type="entry name" value="Hexapeptide repeat proteins"/>
    <property type="match status" value="1"/>
</dbReference>
<feature type="compositionally biased region" description="Basic and acidic residues" evidence="3">
    <location>
        <begin position="1"/>
        <end position="10"/>
    </location>
</feature>
<dbReference type="InterPro" id="IPR051159">
    <property type="entry name" value="Hexapeptide_acetyltransf"/>
</dbReference>
<protein>
    <recommendedName>
        <fullName evidence="6">Acetyltransferase</fullName>
    </recommendedName>
</protein>
<evidence type="ECO:0000313" key="4">
    <source>
        <dbReference type="EMBL" id="MCP2162730.1"/>
    </source>
</evidence>
<dbReference type="Proteomes" id="UP001205740">
    <property type="component" value="Unassembled WGS sequence"/>
</dbReference>
<evidence type="ECO:0000256" key="2">
    <source>
        <dbReference type="ARBA" id="ARBA00022679"/>
    </source>
</evidence>
<comment type="caution">
    <text evidence="4">The sequence shown here is derived from an EMBL/GenBank/DDBJ whole genome shotgun (WGS) entry which is preliminary data.</text>
</comment>
<sequence length="217" mass="23862">MTTQADDKYTRALRTPPPPKMSETVVDGEVVKKYKMQDISLAQKLYNRIGLVGYNLLITYIPSHTIRLAWLRLFGAKIGKGSTVLRGTTVFDLPYLTIGENSNVSFRCVLDARAGILIGDNVVIASDTHLLGGGHDINDPDFLPLPKPMIIEDYAWIGTRALLLPCRVGRGGVVAAQSMVNKDVGELEVVGGNPAKPFATRNPDALRYSGRYRPLFY</sequence>
<evidence type="ECO:0008006" key="6">
    <source>
        <dbReference type="Google" id="ProtNLM"/>
    </source>
</evidence>
<dbReference type="PANTHER" id="PTHR23416">
    <property type="entry name" value="SIALIC ACID SYNTHASE-RELATED"/>
    <property type="match status" value="1"/>
</dbReference>
<keyword evidence="2" id="KW-0808">Transferase</keyword>
<dbReference type="InterPro" id="IPR011004">
    <property type="entry name" value="Trimer_LpxA-like_sf"/>
</dbReference>
<organism evidence="4 5">
    <name type="scientific">Williamsia serinedens</name>
    <dbReference type="NCBI Taxonomy" id="391736"/>
    <lineage>
        <taxon>Bacteria</taxon>
        <taxon>Bacillati</taxon>
        <taxon>Actinomycetota</taxon>
        <taxon>Actinomycetes</taxon>
        <taxon>Mycobacteriales</taxon>
        <taxon>Nocardiaceae</taxon>
        <taxon>Williamsia</taxon>
    </lineage>
</organism>
<dbReference type="RefSeq" id="WP_253656285.1">
    <property type="nucleotide sequence ID" value="NZ_BAAAOE010000002.1"/>
</dbReference>
<keyword evidence="5" id="KW-1185">Reference proteome</keyword>